<dbReference type="PANTHER" id="PTHR42930">
    <property type="entry name" value="PHOSPHATE-SPECIFIC TRANSPORT SYSTEM ACCESSORY PROTEIN PHOU"/>
    <property type="match status" value="1"/>
</dbReference>
<evidence type="ECO:0000256" key="5">
    <source>
        <dbReference type="ARBA" id="ARBA00022490"/>
    </source>
</evidence>
<keyword evidence="11" id="KW-1185">Reference proteome</keyword>
<dbReference type="OrthoDB" id="9814256at2"/>
<dbReference type="NCBIfam" id="TIGR02135">
    <property type="entry name" value="phoU_full"/>
    <property type="match status" value="1"/>
</dbReference>
<dbReference type="GO" id="GO:0030643">
    <property type="term" value="P:intracellular phosphate ion homeostasis"/>
    <property type="evidence" value="ECO:0007669"/>
    <property type="project" value="InterPro"/>
</dbReference>
<dbReference type="Proteomes" id="UP000306236">
    <property type="component" value="Unassembled WGS sequence"/>
</dbReference>
<name>A0A4S5BLY7_9BURK</name>
<sequence>MTDIHSSSQFEAELNSISSLIMEMGGLVESQIKYAIDALTNLDSHAVDLIERLEVRVNALDVELDAEISTVIATRQPTAKDLRLLIAISKATADLERIGDEASKSGRIIKNIIETSAPHNLPIRDLKFAGELVANQLRRALDAFARRDITNVVDILKQDDVIDREYEGYIRKLVTYMMEDPRKISISMDLLFLAKSIERIGDHAKNLAELIVFMVKGKDVRHTSVENVESALK</sequence>
<evidence type="ECO:0000313" key="11">
    <source>
        <dbReference type="Proteomes" id="UP000306236"/>
    </source>
</evidence>
<dbReference type="FunFam" id="1.20.58.220:FF:000004">
    <property type="entry name" value="Phosphate-specific transport system accessory protein PhoU"/>
    <property type="match status" value="1"/>
</dbReference>
<dbReference type="InterPro" id="IPR038078">
    <property type="entry name" value="PhoU-like_sf"/>
</dbReference>
<dbReference type="PIRSF" id="PIRSF003107">
    <property type="entry name" value="PhoU"/>
    <property type="match status" value="1"/>
</dbReference>
<comment type="subcellular location">
    <subcellularLocation>
        <location evidence="1 8">Cytoplasm</location>
    </subcellularLocation>
</comment>
<comment type="subunit">
    <text evidence="3 8">Homodimer.</text>
</comment>
<comment type="similarity">
    <text evidence="2 8">Belongs to the PhoU family.</text>
</comment>
<dbReference type="PANTHER" id="PTHR42930:SF3">
    <property type="entry name" value="PHOSPHATE-SPECIFIC TRANSPORT SYSTEM ACCESSORY PROTEIN PHOU"/>
    <property type="match status" value="1"/>
</dbReference>
<comment type="function">
    <text evidence="7 8">Plays a role in the regulation of phosphate uptake.</text>
</comment>
<proteinExistence type="inferred from homology"/>
<dbReference type="Gene3D" id="1.20.58.220">
    <property type="entry name" value="Phosphate transport system protein phou homolog 2, domain 2"/>
    <property type="match status" value="1"/>
</dbReference>
<evidence type="ECO:0000256" key="3">
    <source>
        <dbReference type="ARBA" id="ARBA00011738"/>
    </source>
</evidence>
<reference evidence="10 11" key="1">
    <citation type="submission" date="2019-04" db="EMBL/GenBank/DDBJ databases">
        <title>Lampropedia sp YIM MLB12 draf genome.</title>
        <authorList>
            <person name="Wang Y.-X."/>
        </authorList>
    </citation>
    <scope>NUCLEOTIDE SEQUENCE [LARGE SCALE GENOMIC DNA]</scope>
    <source>
        <strain evidence="10 11">YIM MLB12</strain>
    </source>
</reference>
<dbReference type="SUPFAM" id="SSF109755">
    <property type="entry name" value="PhoU-like"/>
    <property type="match status" value="1"/>
</dbReference>
<dbReference type="RefSeq" id="WP_136407240.1">
    <property type="nucleotide sequence ID" value="NZ_JARXRQ010000006.1"/>
</dbReference>
<evidence type="ECO:0000256" key="7">
    <source>
        <dbReference type="ARBA" id="ARBA00056181"/>
    </source>
</evidence>
<dbReference type="GO" id="GO:0045936">
    <property type="term" value="P:negative regulation of phosphate metabolic process"/>
    <property type="evidence" value="ECO:0007669"/>
    <property type="project" value="InterPro"/>
</dbReference>
<organism evidence="10 11">
    <name type="scientific">Lampropedia aestuarii</name>
    <dbReference type="NCBI Taxonomy" id="2562762"/>
    <lineage>
        <taxon>Bacteria</taxon>
        <taxon>Pseudomonadati</taxon>
        <taxon>Pseudomonadota</taxon>
        <taxon>Betaproteobacteria</taxon>
        <taxon>Burkholderiales</taxon>
        <taxon>Comamonadaceae</taxon>
        <taxon>Lampropedia</taxon>
    </lineage>
</organism>
<gene>
    <name evidence="10" type="primary">phoU</name>
    <name evidence="10" type="ORF">E8K88_13675</name>
</gene>
<evidence type="ECO:0000256" key="1">
    <source>
        <dbReference type="ARBA" id="ARBA00004496"/>
    </source>
</evidence>
<keyword evidence="6 8" id="KW-0592">Phosphate transport</keyword>
<evidence type="ECO:0000256" key="4">
    <source>
        <dbReference type="ARBA" id="ARBA00022448"/>
    </source>
</evidence>
<evidence type="ECO:0000313" key="10">
    <source>
        <dbReference type="EMBL" id="THJ31875.1"/>
    </source>
</evidence>
<protein>
    <recommendedName>
        <fullName evidence="8">Phosphate-specific transport system accessory protein PhoU</fullName>
    </recommendedName>
</protein>
<evidence type="ECO:0000259" key="9">
    <source>
        <dbReference type="Pfam" id="PF01895"/>
    </source>
</evidence>
<keyword evidence="4 8" id="KW-0813">Transport</keyword>
<dbReference type="AlphaFoldDB" id="A0A4S5BLY7"/>
<evidence type="ECO:0000256" key="6">
    <source>
        <dbReference type="ARBA" id="ARBA00022592"/>
    </source>
</evidence>
<dbReference type="EMBL" id="SSWX01000019">
    <property type="protein sequence ID" value="THJ31875.1"/>
    <property type="molecule type" value="Genomic_DNA"/>
</dbReference>
<evidence type="ECO:0000256" key="2">
    <source>
        <dbReference type="ARBA" id="ARBA00008107"/>
    </source>
</evidence>
<comment type="caution">
    <text evidence="10">The sequence shown here is derived from an EMBL/GenBank/DDBJ whole genome shotgun (WGS) entry which is preliminary data.</text>
</comment>
<dbReference type="GO" id="GO:0005737">
    <property type="term" value="C:cytoplasm"/>
    <property type="evidence" value="ECO:0007669"/>
    <property type="project" value="UniProtKB-SubCell"/>
</dbReference>
<dbReference type="InterPro" id="IPR028366">
    <property type="entry name" value="PhoU"/>
</dbReference>
<evidence type="ECO:0000256" key="8">
    <source>
        <dbReference type="PIRNR" id="PIRNR003107"/>
    </source>
</evidence>
<dbReference type="GO" id="GO:0006817">
    <property type="term" value="P:phosphate ion transport"/>
    <property type="evidence" value="ECO:0007669"/>
    <property type="project" value="UniProtKB-KW"/>
</dbReference>
<dbReference type="Pfam" id="PF01895">
    <property type="entry name" value="PhoU"/>
    <property type="match status" value="2"/>
</dbReference>
<keyword evidence="5 8" id="KW-0963">Cytoplasm</keyword>
<feature type="domain" description="PhoU" evidence="9">
    <location>
        <begin position="130"/>
        <end position="211"/>
    </location>
</feature>
<dbReference type="InterPro" id="IPR026022">
    <property type="entry name" value="PhoU_dom"/>
</dbReference>
<accession>A0A4S5BLY7</accession>
<feature type="domain" description="PhoU" evidence="9">
    <location>
        <begin position="21"/>
        <end position="104"/>
    </location>
</feature>